<dbReference type="PANTHER" id="PTHR36607">
    <property type="entry name" value="1,2-DIHYDROXY-3-KETO-5-METHYLTHIOPENTENE DIOXYGENASE 4"/>
    <property type="match status" value="1"/>
</dbReference>
<dbReference type="InterPro" id="IPR019557">
    <property type="entry name" value="AminoTfrase-like_pln_mobile"/>
</dbReference>
<reference evidence="2 3" key="1">
    <citation type="journal article" date="2021" name="BMC Genomics">
        <title>Datura genome reveals duplications of psychoactive alkaloid biosynthetic genes and high mutation rate following tissue culture.</title>
        <authorList>
            <person name="Rajewski A."/>
            <person name="Carter-House D."/>
            <person name="Stajich J."/>
            <person name="Litt A."/>
        </authorList>
    </citation>
    <scope>NUCLEOTIDE SEQUENCE [LARGE SCALE GENOMIC DNA]</scope>
    <source>
        <strain evidence="2">AR-01</strain>
    </source>
</reference>
<dbReference type="PANTHER" id="PTHR36607:SF23">
    <property type="entry name" value="AMINOTRANSFERASE-LIKE PLANT MOBILE DOMAIN-CONTAINING PROTEIN"/>
    <property type="match status" value="1"/>
</dbReference>
<dbReference type="Proteomes" id="UP000823775">
    <property type="component" value="Unassembled WGS sequence"/>
</dbReference>
<evidence type="ECO:0000313" key="2">
    <source>
        <dbReference type="EMBL" id="MCD9560405.1"/>
    </source>
</evidence>
<name>A0ABS8UQQ8_DATST</name>
<keyword evidence="3" id="KW-1185">Reference proteome</keyword>
<evidence type="ECO:0000313" key="3">
    <source>
        <dbReference type="Proteomes" id="UP000823775"/>
    </source>
</evidence>
<dbReference type="EMBL" id="JACEIK010002316">
    <property type="protein sequence ID" value="MCD9560405.1"/>
    <property type="molecule type" value="Genomic_DNA"/>
</dbReference>
<feature type="domain" description="Aminotransferase-like plant mobile" evidence="1">
    <location>
        <begin position="141"/>
        <end position="244"/>
    </location>
</feature>
<gene>
    <name evidence="2" type="ORF">HAX54_019080</name>
</gene>
<proteinExistence type="predicted"/>
<accession>A0ABS8UQQ8</accession>
<sequence>MQTHFSSIFTDVVLQAPHHRYTNIASALLSLGYWEWVEDTLSRSKNDAFYASLFTYDQNSDISQAFCERYIPQVCEYLFTAFHYLQESKTDSSRVSLSKWIGFWYKKVLKYEPAPPRREKKTARLKSMHNPIGAIPEDEEGVFYKLGMRPVKKEETNPATFLSYRLCAFMLPSEEGNFIQPETFKIATMIATKWKISLAVPVLASIYSSLSKVSRLSQLHLVRVRFPIHYVYSWLTHHFKIHYALANEPSNPSMVAFLGEGVARYLDKKEARNASIKEIT</sequence>
<dbReference type="Pfam" id="PF10536">
    <property type="entry name" value="PMD"/>
    <property type="match status" value="1"/>
</dbReference>
<organism evidence="2 3">
    <name type="scientific">Datura stramonium</name>
    <name type="common">Jimsonweed</name>
    <name type="synonym">Common thornapple</name>
    <dbReference type="NCBI Taxonomy" id="4076"/>
    <lineage>
        <taxon>Eukaryota</taxon>
        <taxon>Viridiplantae</taxon>
        <taxon>Streptophyta</taxon>
        <taxon>Embryophyta</taxon>
        <taxon>Tracheophyta</taxon>
        <taxon>Spermatophyta</taxon>
        <taxon>Magnoliopsida</taxon>
        <taxon>eudicotyledons</taxon>
        <taxon>Gunneridae</taxon>
        <taxon>Pentapetalae</taxon>
        <taxon>asterids</taxon>
        <taxon>lamiids</taxon>
        <taxon>Solanales</taxon>
        <taxon>Solanaceae</taxon>
        <taxon>Solanoideae</taxon>
        <taxon>Datureae</taxon>
        <taxon>Datura</taxon>
    </lineage>
</organism>
<evidence type="ECO:0000259" key="1">
    <source>
        <dbReference type="Pfam" id="PF10536"/>
    </source>
</evidence>
<protein>
    <recommendedName>
        <fullName evidence="1">Aminotransferase-like plant mobile domain-containing protein</fullName>
    </recommendedName>
</protein>
<comment type="caution">
    <text evidence="2">The sequence shown here is derived from an EMBL/GenBank/DDBJ whole genome shotgun (WGS) entry which is preliminary data.</text>
</comment>